<proteinExistence type="evidence at protein level"/>
<reference evidence="2 4" key="1">
    <citation type="submission" date="2008-03" db="EMBL/GenBank/DDBJ databases">
        <title>Annotation of Ixodes scapularis.</title>
        <authorList>
            <consortium name="Ixodes scapularis Genome Project Consortium"/>
            <person name="Caler E."/>
            <person name="Hannick L.I."/>
            <person name="Bidwell S."/>
            <person name="Joardar V."/>
            <person name="Thiagarajan M."/>
            <person name="Amedeo P."/>
            <person name="Galinsky K.J."/>
            <person name="Schobel S."/>
            <person name="Inman J."/>
            <person name="Hostetler J."/>
            <person name="Miller J."/>
            <person name="Hammond M."/>
            <person name="Megy K."/>
            <person name="Lawson D."/>
            <person name="Kodira C."/>
            <person name="Sutton G."/>
            <person name="Meyer J."/>
            <person name="Hill C.A."/>
            <person name="Birren B."/>
            <person name="Nene V."/>
            <person name="Collins F."/>
            <person name="Alarcon-Chaidez F."/>
            <person name="Wikel S."/>
            <person name="Strausberg R."/>
        </authorList>
    </citation>
    <scope>NUCLEOTIDE SEQUENCE [LARGE SCALE GENOMIC DNA]</scope>
    <source>
        <strain evidence="4">Wikel</strain>
        <strain evidence="2">Wikel colony</strain>
    </source>
</reference>
<reference evidence="3" key="2">
    <citation type="submission" date="2020-05" db="UniProtKB">
        <authorList>
            <consortium name="EnsemblMetazoa"/>
        </authorList>
    </citation>
    <scope>IDENTIFICATION</scope>
    <source>
        <strain evidence="3">wikel</strain>
    </source>
</reference>
<evidence type="ECO:0000313" key="3">
    <source>
        <dbReference type="EnsemblMetazoa" id="ISCW009583-PA"/>
    </source>
</evidence>
<dbReference type="PaxDb" id="6945-B7Q3H9"/>
<dbReference type="PANTHER" id="PTHR12994:SF17">
    <property type="entry name" value="LD30995P"/>
    <property type="match status" value="1"/>
</dbReference>
<dbReference type="Pfam" id="PF03577">
    <property type="entry name" value="Peptidase_C69"/>
    <property type="match status" value="1"/>
</dbReference>
<name>B7Q3H9_IXOSC</name>
<sequence>MVIVVSFPLRLGLERGKTARESLDVVVALLEKHGQGGPCSDTMPFTYHNSFLIADRTEAWVLETAGKLWAAERVTNGSSAATVGVAGLASAAAAVNHAAGGIVSHKPRDYGARMFEA</sequence>
<keyword evidence="5" id="KW-1267">Proteomics identification</keyword>
<dbReference type="InterPro" id="IPR005322">
    <property type="entry name" value="Peptidase_C69"/>
</dbReference>
<dbReference type="AlphaFoldDB" id="B7Q3H9"/>
<comment type="similarity">
    <text evidence="1">Belongs to the peptidase C69 family. Secernin subfamily.</text>
</comment>
<keyword evidence="4" id="KW-1185">Reference proteome</keyword>
<dbReference type="VEuPathDB" id="VectorBase:ISCW009583"/>
<evidence type="ECO:0000313" key="4">
    <source>
        <dbReference type="Proteomes" id="UP000001555"/>
    </source>
</evidence>
<protein>
    <submittedName>
        <fullName evidence="2 3">Uncharacterized protein</fullName>
    </submittedName>
</protein>
<organism>
    <name type="scientific">Ixodes scapularis</name>
    <name type="common">Black-legged tick</name>
    <name type="synonym">Deer tick</name>
    <dbReference type="NCBI Taxonomy" id="6945"/>
    <lineage>
        <taxon>Eukaryota</taxon>
        <taxon>Metazoa</taxon>
        <taxon>Ecdysozoa</taxon>
        <taxon>Arthropoda</taxon>
        <taxon>Chelicerata</taxon>
        <taxon>Arachnida</taxon>
        <taxon>Acari</taxon>
        <taxon>Parasitiformes</taxon>
        <taxon>Ixodida</taxon>
        <taxon>Ixodoidea</taxon>
        <taxon>Ixodidae</taxon>
        <taxon>Ixodinae</taxon>
        <taxon>Ixodes</taxon>
    </lineage>
</organism>
<dbReference type="InParanoid" id="B7Q3H9"/>
<dbReference type="EMBL" id="DS849684">
    <property type="protein sequence ID" value="EEC13401.1"/>
    <property type="molecule type" value="Genomic_DNA"/>
</dbReference>
<dbReference type="GO" id="GO:0006508">
    <property type="term" value="P:proteolysis"/>
    <property type="evidence" value="ECO:0007669"/>
    <property type="project" value="InterPro"/>
</dbReference>
<dbReference type="EnsemblMetazoa" id="ISCW009583-RA">
    <property type="protein sequence ID" value="ISCW009583-PA"/>
    <property type="gene ID" value="ISCW009583"/>
</dbReference>
<dbReference type="HOGENOM" id="CLU_2087472_0_0_1"/>
<dbReference type="OrthoDB" id="5175656at2759"/>
<dbReference type="PANTHER" id="PTHR12994">
    <property type="entry name" value="SECERNIN"/>
    <property type="match status" value="1"/>
</dbReference>
<dbReference type="VEuPathDB" id="VectorBase:ISCI009583"/>
<dbReference type="EMBL" id="ABJB010632112">
    <property type="status" value="NOT_ANNOTATED_CDS"/>
    <property type="molecule type" value="Genomic_DNA"/>
</dbReference>
<evidence type="ECO:0007829" key="5">
    <source>
        <dbReference type="PeptideAtlas" id="B7Q3H9"/>
    </source>
</evidence>
<accession>B7Q3H9</accession>
<dbReference type="VEuPathDB" id="VectorBase:ISCP_012032"/>
<evidence type="ECO:0000256" key="1">
    <source>
        <dbReference type="ARBA" id="ARBA00005705"/>
    </source>
</evidence>
<dbReference type="Proteomes" id="UP000001555">
    <property type="component" value="Unassembled WGS sequence"/>
</dbReference>
<dbReference type="GO" id="GO:0070004">
    <property type="term" value="F:cysteine-type exopeptidase activity"/>
    <property type="evidence" value="ECO:0007669"/>
    <property type="project" value="InterPro"/>
</dbReference>
<evidence type="ECO:0000313" key="2">
    <source>
        <dbReference type="EMBL" id="EEC13401.1"/>
    </source>
</evidence>
<dbReference type="GO" id="GO:0016805">
    <property type="term" value="F:dipeptidase activity"/>
    <property type="evidence" value="ECO:0007669"/>
    <property type="project" value="InterPro"/>
</dbReference>
<gene>
    <name evidence="2" type="ORF">IscW_ISCW009583</name>
</gene>